<comment type="caution">
    <text evidence="2">The sequence shown here is derived from an EMBL/GenBank/DDBJ whole genome shotgun (WGS) entry which is preliminary data.</text>
</comment>
<feature type="compositionally biased region" description="Polar residues" evidence="1">
    <location>
        <begin position="323"/>
        <end position="348"/>
    </location>
</feature>
<feature type="region of interest" description="Disordered" evidence="1">
    <location>
        <begin position="323"/>
        <end position="375"/>
    </location>
</feature>
<feature type="compositionally biased region" description="Polar residues" evidence="1">
    <location>
        <begin position="365"/>
        <end position="375"/>
    </location>
</feature>
<protein>
    <submittedName>
        <fullName evidence="2">Uncharacterized protein</fullName>
    </submittedName>
</protein>
<feature type="compositionally biased region" description="Polar residues" evidence="1">
    <location>
        <begin position="42"/>
        <end position="52"/>
    </location>
</feature>
<keyword evidence="3" id="KW-1185">Reference proteome</keyword>
<name>A0A9Q3INU1_9BASI</name>
<dbReference type="EMBL" id="AVOT02052314">
    <property type="protein sequence ID" value="MBW0547254.1"/>
    <property type="molecule type" value="Genomic_DNA"/>
</dbReference>
<feature type="compositionally biased region" description="Polar residues" evidence="1">
    <location>
        <begin position="102"/>
        <end position="117"/>
    </location>
</feature>
<feature type="compositionally biased region" description="Polar residues" evidence="1">
    <location>
        <begin position="172"/>
        <end position="193"/>
    </location>
</feature>
<sequence>MIQVAIKKQLAQRSQNLPASRTKPQSQQNLSQPVTCSEDDQNTNYPDNFMTQDFNQEPFRLHSNFYHKNRLTPSQKHTHDIKTNTSGPSSSNNHHQHGFDQRQAQSHQYSQKPQAPSSDFHVDQTPQGTSIARDDTDPSQPIESLVDPHCVAGPSLVRPSKTDRPADPIEMNPNSTEAVNYHTGSQNNWANLRPQNLRMRPLVYDPEKNPYPPPEKLVENQIPHRIAGHQPSVPFSSQLLHGGQNHSSSLPPSSTFSTHLSQQSSMPFPSTQKSYPFPSSSPPPKFPNPQIPITSHQSASTLPGSSSQQVHNFVESNTNFNSATSSLQQHSNSTYASANPSSEINPQNMKRRPSKLVKLRRPESRGSTGSSIGQRSIASFDRIKNFVGALHKRVSRGSQSWDESDSTQDQGPSTPSPLDLSASGGGFDSEGNEKLRPMQAQFHRLFRKHRHPEHLRRQNRSMLVNKSLPLSQQPIKGKSRALNFGTSPSPINARVLGMGRNDELVV</sequence>
<feature type="compositionally biased region" description="Basic residues" evidence="1">
    <location>
        <begin position="349"/>
        <end position="359"/>
    </location>
</feature>
<organism evidence="2 3">
    <name type="scientific">Austropuccinia psidii MF-1</name>
    <dbReference type="NCBI Taxonomy" id="1389203"/>
    <lineage>
        <taxon>Eukaryota</taxon>
        <taxon>Fungi</taxon>
        <taxon>Dikarya</taxon>
        <taxon>Basidiomycota</taxon>
        <taxon>Pucciniomycotina</taxon>
        <taxon>Pucciniomycetes</taxon>
        <taxon>Pucciniales</taxon>
        <taxon>Sphaerophragmiaceae</taxon>
        <taxon>Austropuccinia</taxon>
    </lineage>
</organism>
<feature type="region of interest" description="Disordered" evidence="1">
    <location>
        <begin position="70"/>
        <end position="193"/>
    </location>
</feature>
<feature type="compositionally biased region" description="Pro residues" evidence="1">
    <location>
        <begin position="279"/>
        <end position="290"/>
    </location>
</feature>
<feature type="compositionally biased region" description="Polar residues" evidence="1">
    <location>
        <begin position="83"/>
        <end position="93"/>
    </location>
</feature>
<feature type="region of interest" description="Disordered" evidence="1">
    <location>
        <begin position="9"/>
        <end position="52"/>
    </location>
</feature>
<evidence type="ECO:0000313" key="2">
    <source>
        <dbReference type="EMBL" id="MBW0547254.1"/>
    </source>
</evidence>
<accession>A0A9Q3INU1</accession>
<evidence type="ECO:0000256" key="1">
    <source>
        <dbReference type="SAM" id="MobiDB-lite"/>
    </source>
</evidence>
<dbReference type="OrthoDB" id="2517631at2759"/>
<feature type="region of interest" description="Disordered" evidence="1">
    <location>
        <begin position="227"/>
        <end position="309"/>
    </location>
</feature>
<feature type="compositionally biased region" description="Polar residues" evidence="1">
    <location>
        <begin position="11"/>
        <end position="35"/>
    </location>
</feature>
<evidence type="ECO:0000313" key="3">
    <source>
        <dbReference type="Proteomes" id="UP000765509"/>
    </source>
</evidence>
<feature type="compositionally biased region" description="Polar residues" evidence="1">
    <location>
        <begin position="294"/>
        <end position="309"/>
    </location>
</feature>
<feature type="compositionally biased region" description="Low complexity" evidence="1">
    <location>
        <begin position="246"/>
        <end position="261"/>
    </location>
</feature>
<dbReference type="AlphaFoldDB" id="A0A9Q3INU1"/>
<proteinExistence type="predicted"/>
<feature type="compositionally biased region" description="Polar residues" evidence="1">
    <location>
        <begin position="396"/>
        <end position="413"/>
    </location>
</feature>
<gene>
    <name evidence="2" type="ORF">O181_086969</name>
</gene>
<dbReference type="Proteomes" id="UP000765509">
    <property type="component" value="Unassembled WGS sequence"/>
</dbReference>
<feature type="region of interest" description="Disordered" evidence="1">
    <location>
        <begin position="395"/>
        <end position="433"/>
    </location>
</feature>
<reference evidence="2" key="1">
    <citation type="submission" date="2021-03" db="EMBL/GenBank/DDBJ databases">
        <title>Draft genome sequence of rust myrtle Austropuccinia psidii MF-1, a brazilian biotype.</title>
        <authorList>
            <person name="Quecine M.C."/>
            <person name="Pachon D.M.R."/>
            <person name="Bonatelli M.L."/>
            <person name="Correr F.H."/>
            <person name="Franceschini L.M."/>
            <person name="Leite T.F."/>
            <person name="Margarido G.R.A."/>
            <person name="Almeida C.A."/>
            <person name="Ferrarezi J.A."/>
            <person name="Labate C.A."/>
        </authorList>
    </citation>
    <scope>NUCLEOTIDE SEQUENCE</scope>
    <source>
        <strain evidence="2">MF-1</strain>
    </source>
</reference>
<feature type="compositionally biased region" description="Polar residues" evidence="1">
    <location>
        <begin position="262"/>
        <end position="271"/>
    </location>
</feature>